<evidence type="ECO:0000313" key="2">
    <source>
        <dbReference type="Proteomes" id="UP000245626"/>
    </source>
</evidence>
<evidence type="ECO:0000313" key="1">
    <source>
        <dbReference type="EMBL" id="PWN47717.1"/>
    </source>
</evidence>
<accession>A0ACD0NPF8</accession>
<gene>
    <name evidence="1" type="ORF">IE53DRAFT_233763</name>
</gene>
<name>A0ACD0NPF8_9BASI</name>
<organism evidence="1 2">
    <name type="scientific">Violaceomyces palustris</name>
    <dbReference type="NCBI Taxonomy" id="1673888"/>
    <lineage>
        <taxon>Eukaryota</taxon>
        <taxon>Fungi</taxon>
        <taxon>Dikarya</taxon>
        <taxon>Basidiomycota</taxon>
        <taxon>Ustilaginomycotina</taxon>
        <taxon>Ustilaginomycetes</taxon>
        <taxon>Violaceomycetales</taxon>
        <taxon>Violaceomycetaceae</taxon>
        <taxon>Violaceomyces</taxon>
    </lineage>
</organism>
<protein>
    <submittedName>
        <fullName evidence="1">Uncharacterized protein</fullName>
    </submittedName>
</protein>
<reference evidence="1 2" key="1">
    <citation type="journal article" date="2018" name="Mol. Biol. Evol.">
        <title>Broad Genomic Sampling Reveals a Smut Pathogenic Ancestry of the Fungal Clade Ustilaginomycotina.</title>
        <authorList>
            <person name="Kijpornyongpan T."/>
            <person name="Mondo S.J."/>
            <person name="Barry K."/>
            <person name="Sandor L."/>
            <person name="Lee J."/>
            <person name="Lipzen A."/>
            <person name="Pangilinan J."/>
            <person name="LaButti K."/>
            <person name="Hainaut M."/>
            <person name="Henrissat B."/>
            <person name="Grigoriev I.V."/>
            <person name="Spatafora J.W."/>
            <person name="Aime M.C."/>
        </authorList>
    </citation>
    <scope>NUCLEOTIDE SEQUENCE [LARGE SCALE GENOMIC DNA]</scope>
    <source>
        <strain evidence="1 2">SA 807</strain>
    </source>
</reference>
<dbReference type="EMBL" id="KZ820357">
    <property type="protein sequence ID" value="PWN47717.1"/>
    <property type="molecule type" value="Genomic_DNA"/>
</dbReference>
<dbReference type="Proteomes" id="UP000245626">
    <property type="component" value="Unassembled WGS sequence"/>
</dbReference>
<keyword evidence="2" id="KW-1185">Reference proteome</keyword>
<proteinExistence type="predicted"/>
<sequence>MLLALVIHETMFYNNDILARRKGGLSVVWLAATIGRQSPFRKLSRREIMSVNIPKTCATVASPPEPMALRLSSQLMFGVVRIYGQQAEAWFSDVHSTHVYIRKLITDIRIAAAKPGTKESLDMAVRAARPETITLTFDEVFYDIGFDPLLTWSPERYELVKEPSAGLSSATFAPSPIPSPRPPRFIAPRERITLPTPFFEELEEPGLARAAAEERAAREAEIEEVDLGLELEAEGVIPPCVPFLEEAIPAPEVAMPSEVSYELGPPEEIDEMPLLPEEEMPEVGLEIPEEAPPPVSPETRERLRREREELEEIELAARGVILPPEVPAIRPTKRARLVPEDTILELTDEEIRASRRDYAEAMHLQRAEIILRERASEDARTARGLLLGPPRDIADSPLLVELWSLTVGARFKEIRDNFEALKRRRVEPEEPPGALPPPPSLPEVPEEEYELPPLIEPESPPPLEEEVGIARAAEEVSRQLPWNIYVELTRREELPEAERSRLSEAFRSFSITGTPTRLRARAAMRESLTISSPRIGAREESFVARAEEITMEAPEGFELAPLTEREREAAEEEAARIAELDLERETRNFLEYARGISRELHEDVIFFSDLAPVASSSPSIAAQAFYHVLTLATNDQIRVRQDEAYGEIQISFKF</sequence>